<comment type="caution">
    <text evidence="2">The sequence shown here is derived from an EMBL/GenBank/DDBJ whole genome shotgun (WGS) entry which is preliminary data.</text>
</comment>
<name>A0ABW5FN25_9PSEU</name>
<dbReference type="SUPFAM" id="SSF52540">
    <property type="entry name" value="P-loop containing nucleoside triphosphate hydrolases"/>
    <property type="match status" value="1"/>
</dbReference>
<dbReference type="RefSeq" id="WP_378262316.1">
    <property type="nucleotide sequence ID" value="NZ_JBHUKR010000004.1"/>
</dbReference>
<reference evidence="3" key="1">
    <citation type="journal article" date="2019" name="Int. J. Syst. Evol. Microbiol.">
        <title>The Global Catalogue of Microorganisms (GCM) 10K type strain sequencing project: providing services to taxonomists for standard genome sequencing and annotation.</title>
        <authorList>
            <consortium name="The Broad Institute Genomics Platform"/>
            <consortium name="The Broad Institute Genome Sequencing Center for Infectious Disease"/>
            <person name="Wu L."/>
            <person name="Ma J."/>
        </authorList>
    </citation>
    <scope>NUCLEOTIDE SEQUENCE [LARGE SCALE GENOMIC DNA]</scope>
    <source>
        <strain evidence="3">CGMCC 4.7645</strain>
    </source>
</reference>
<proteinExistence type="predicted"/>
<dbReference type="Proteomes" id="UP001597417">
    <property type="component" value="Unassembled WGS sequence"/>
</dbReference>
<protein>
    <submittedName>
        <fullName evidence="2">ATP-binding protein</fullName>
    </submittedName>
</protein>
<dbReference type="GO" id="GO:0005524">
    <property type="term" value="F:ATP binding"/>
    <property type="evidence" value="ECO:0007669"/>
    <property type="project" value="UniProtKB-KW"/>
</dbReference>
<dbReference type="PROSITE" id="PS50005">
    <property type="entry name" value="TPR"/>
    <property type="match status" value="1"/>
</dbReference>
<evidence type="ECO:0000313" key="3">
    <source>
        <dbReference type="Proteomes" id="UP001597417"/>
    </source>
</evidence>
<dbReference type="Pfam" id="PF13424">
    <property type="entry name" value="TPR_12"/>
    <property type="match status" value="2"/>
</dbReference>
<keyword evidence="1" id="KW-0802">TPR repeat</keyword>
<dbReference type="InterPro" id="IPR019734">
    <property type="entry name" value="TPR_rpt"/>
</dbReference>
<dbReference type="InterPro" id="IPR027417">
    <property type="entry name" value="P-loop_NTPase"/>
</dbReference>
<dbReference type="SUPFAM" id="SSF48452">
    <property type="entry name" value="TPR-like"/>
    <property type="match status" value="2"/>
</dbReference>
<sequence length="737" mass="80632">MADGSGGHNEISGFVLGNVLQSHRVMLSRPVTPPVAVAGLPPQAVFVGRENELASVAAALRPGEPGDPAVVISTLSGLAGVGKTALAVRAAHQAVEAGWFPGGAVMMNLRGYDPGERVMASSALASLLGALGVSGEHVPPHPADRERLWRSILAEWGRRGKRLLIVADNVSDGAQVRPLLPGTREHRVLVTSRHRLADLDGARLLDLGVLDDDEAARMLVEELATVDPGDVRAASDPAAVARVVRMCGGLPLAVRVAAALLAAMPEQSVAELADALSEERRRLTELSYDSGLAVRAAFDLSYRNLDPAAARLFRLIALNPGPEIGLGAMAALLGIEESEVRPLLRELRRANLVQPAAGPDRWRLHDLLRLYAGERAGEDPEREDAFARLLDYYLDTVREARDHIRRTPERAARARFTGPRQAIQWGDTEHASLVGMVTSAARHGHPRQAVELTRELYQFFEVRELRDEWYETHVFALAITRESGDASNEARMLNHLGVLFRKLGRLDDAESCHRRALTICREIGSSWEEGHSLTRLGDVLQIAGNPSEALNLHQRALAIYRQLGDRAHEGGALFGIAVACRLLGRLEESLRCRLEDLRIVRSIGARLVEGRNLNGIGIVYREMGRLEEAVACHLESLTVLTEVGDRHRVARARADLGLAYREMGRFDEAVECLLDALRFFGEVADRRSEGHVLTRLADTCQRMGRVEEAERYHRRAADAFAVANDLESVRGDRLTGV</sequence>
<dbReference type="PANTHER" id="PTHR47691">
    <property type="entry name" value="REGULATOR-RELATED"/>
    <property type="match status" value="1"/>
</dbReference>
<evidence type="ECO:0000313" key="2">
    <source>
        <dbReference type="EMBL" id="MFD2416000.1"/>
    </source>
</evidence>
<dbReference type="Gene3D" id="3.40.50.300">
    <property type="entry name" value="P-loop containing nucleotide triphosphate hydrolases"/>
    <property type="match status" value="1"/>
</dbReference>
<gene>
    <name evidence="2" type="ORF">ACFSXZ_06645</name>
</gene>
<dbReference type="InterPro" id="IPR011990">
    <property type="entry name" value="TPR-like_helical_dom_sf"/>
</dbReference>
<keyword evidence="3" id="KW-1185">Reference proteome</keyword>
<evidence type="ECO:0000256" key="1">
    <source>
        <dbReference type="PROSITE-ProRule" id="PRU00339"/>
    </source>
</evidence>
<dbReference type="PANTHER" id="PTHR47691:SF3">
    <property type="entry name" value="HTH-TYPE TRANSCRIPTIONAL REGULATOR RV0890C-RELATED"/>
    <property type="match status" value="1"/>
</dbReference>
<dbReference type="PRINTS" id="PR00364">
    <property type="entry name" value="DISEASERSIST"/>
</dbReference>
<dbReference type="SMART" id="SM00028">
    <property type="entry name" value="TPR"/>
    <property type="match status" value="6"/>
</dbReference>
<organism evidence="2 3">
    <name type="scientific">Amycolatopsis pigmentata</name>
    <dbReference type="NCBI Taxonomy" id="450801"/>
    <lineage>
        <taxon>Bacteria</taxon>
        <taxon>Bacillati</taxon>
        <taxon>Actinomycetota</taxon>
        <taxon>Actinomycetes</taxon>
        <taxon>Pseudonocardiales</taxon>
        <taxon>Pseudonocardiaceae</taxon>
        <taxon>Amycolatopsis</taxon>
    </lineage>
</organism>
<feature type="repeat" description="TPR" evidence="1">
    <location>
        <begin position="650"/>
        <end position="683"/>
    </location>
</feature>
<keyword evidence="2" id="KW-0547">Nucleotide-binding</keyword>
<accession>A0ABW5FN25</accession>
<dbReference type="Pfam" id="PF13176">
    <property type="entry name" value="TPR_7"/>
    <property type="match status" value="1"/>
</dbReference>
<keyword evidence="2" id="KW-0067">ATP-binding</keyword>
<dbReference type="EMBL" id="JBHUKR010000004">
    <property type="protein sequence ID" value="MFD2416000.1"/>
    <property type="molecule type" value="Genomic_DNA"/>
</dbReference>
<dbReference type="Gene3D" id="1.25.40.10">
    <property type="entry name" value="Tetratricopeptide repeat domain"/>
    <property type="match status" value="1"/>
</dbReference>